<accession>A0A176W3S7</accession>
<feature type="region of interest" description="Disordered" evidence="1">
    <location>
        <begin position="2516"/>
        <end position="2537"/>
    </location>
</feature>
<dbReference type="InterPro" id="IPR057946">
    <property type="entry name" value="TPR_ZFYVE26"/>
</dbReference>
<dbReference type="PANTHER" id="PTHR35478">
    <property type="entry name" value="ZINC FINGER FYVE DOMAIN PROTEIN"/>
    <property type="match status" value="1"/>
</dbReference>
<dbReference type="Proteomes" id="UP000077202">
    <property type="component" value="Unassembled WGS sequence"/>
</dbReference>
<feature type="region of interest" description="Disordered" evidence="1">
    <location>
        <begin position="417"/>
        <end position="486"/>
    </location>
</feature>
<feature type="region of interest" description="Disordered" evidence="1">
    <location>
        <begin position="2237"/>
        <end position="2265"/>
    </location>
</feature>
<evidence type="ECO:0000313" key="3">
    <source>
        <dbReference type="EMBL" id="OAE27700.1"/>
    </source>
</evidence>
<gene>
    <name evidence="3" type="ORF">AXG93_4193s1000</name>
</gene>
<sequence>MQIRVRRGVHRCGRGGHVSSPREGVLRWRSEGVSSVAPDIGRRVGWRVPGTRVFEASYYGVEVVVEGLQSSQFSSSLPRFVRSYLVGWRELVDPCDVGKVEIFESGSGSLISVLCEAGVEGRKFARGRNLRIKMESKQEELLCRVIANHLYLSQFEPFRACIHTLYDINPALALGILQAIIQKGGELKGIIWSEAVPSPAHLTWLCLGELLSLEGERKFSFRGERARWASDPQLIFNNVEFLLLVELLKRLSASKASTLTEESADKLWELGRYDFRKFGESSSISSSSSSGNPRKSEGITFDGFQVEAKRQQSTDGRRQGVEASSSEGTLHGDGETSRTGDSRVPTGSASETAPVSDKTKSEDGQGDSVNIQFSGKKLEEAGGKLMQELSDTGLERLIERFRNLDAVVDQEDIGEEVVFGPAQLDDGEQRRDGTEGGTARKIAGPEAESVSRDKSREQSDTKSKGASSSAHMQPRPTILEQDSESKVDSGLAEEYSAWVKKLTLYHPDLLHALSSNIRRQQHSDLPNPKTGRKRNIPPNGDDPSETDPGIQVDDSGPSERVDESSSVTAEQGTFKLGDNLGTEVQNAHLLQIKEDVRGGRLVRASQHIRYLHIECGIAESQYRDVMRLIMKAAKKSMDPGRSPRDRVNDASVLWIYEQVNAACSAKLLRQAECAQDDLILEEVEENRTGAGNILPPPLERLHKQLQRPRPVISTSIVSTDASSIRTCKVDMFQYARVVGEHVLEAVMEASFNSIKVLQIQKAADVLAPFPRLQPLVTVMGWDLLGGNTSGRRRLVELLWNSRQKSGRLDGGSIPGRPAEEESCIEELCHQLCYRLELAYFAALVNSGVSWETGGGKIFGNTRSKSIGRNQEEQPPADPFVANLVLERLAMHSAIRVIFDVVPDIKLQDAIQLVEMQPIGSSTTASWQRQQDLELLHMHFGVQAAVHTLVSMEASAVEAQRAQAHRRAKYFLLELRQHLEAVTTPIRKHWMLSMVVHLLHMDELSLSVGANEGLAQWDDSDTVKDSVGTSKLSMEEEKSTAVAFVGDILGILRQAMSSAVFEAQGKRKQKQSTTYLAREVGSANTALPDSARKPWQQKMVLLQKFVDDWEWRLAVLQRLSPTSQRQWQWKEALAVLRAAPSTLLNMCVQRAQFDLGEEAVHRFALPPEEAASLQLAEYIDRAVARTSVDDPVSHVDERSPPEKKLEDLRPLASVLLCLDVAAASASKVYRAKPLLEWARVFLSQMSQGVNQKQSSTLMEQKQEACLVFVVKRVLQRLQDLLEQASLSGADMVSSGPEVVRQGPRQRALGILQQTIEDAHDGKRQFLSGTLHNLGKALANEDVDDNSTKQVSSPSEKKQMSMEHVLGCGYVVSPKNAPVPSSGLVDHAEFSSLAVKPAEKLFLGPLGNKRTAYLSAFILYIATVGDIVDGVDTTHDYNFFSLVYERPNDLLTRLVFERGSADAAGKVAGIMKSDLVQQIITACVPPVYPPKGGKGWACIPRLPARVVQTAGVIQSSTTFPTAPGENDAELYPLQRDVIKHLATLSPVRAILACVFGSSRFTMFVKEGDGDHLTVQEQSQKQDADRWFYEFALEQSDRYSTLNRWIQLQANLQRLSESPISTKRLNDAETQKEEDRRKSTKRLREPEQDVDSEDEQEKIAIIGMQGPPAGWEGLQRSTIEKSPLGAVDVKASQTTAPFTVLLDWENEGPYEEAVQGLMEEGKLVDALALADRWLRDGAPDRLLQLLIERGEDGGSHSSLAWQGHGSSHHNLWNSSWQYCIRLRDKNLAATLALKYLHRWELDAAIDVLTMCSCHLDPKESLYEEAVRVKQSLQQYGRILRADSRFSNWREVEAFCQSDPEGLALRLASKGAVSAALDVAESFNLPNVTRRELQGRQLVKLLTSDPTTGGGPAEGLRFLSSLNHPEDALAVAMTAMEQLPNLRSKQLLVHFFLKRRVGTLSEAEHGRLDQLALGLRMLGALPLPWQQRCSALHEHPRLILETLLMWKQLKAASQLLDAFPKLRDNGLIISYAAKAISFSTVLPVERRTYSPSANNKPLNRMKTNISSGISILQRRAFSWASRDAPAKVVAKEPPNRKRKGSMLPPSQIAAWEAMAGIPEERPSAGAAAPQEERLAPVTMGDEWVLTGDPAKDDVVRNSHRYESAPSSILFKALLSLCSEEIIAAKAAVDLCDEQVKKLLCAEQLPLKASSEVKERAFHATEAFVQALLHARAQLRNLAGQSQKMPAGPVVGTDSEKKDSAEDVAGQSSSISPVAPLTDELPKLLIRADVLLSRVELLQSLLGAGVSASINDLEDEGSDKLRDRLIKDERYTMAVHTCTKCKIDALPVWQAWGHALLRMERYPQARAKFSQALRLLKGDKVPFIRQIINTVEGGPPVDVEAAISMYAHVAQNISSVSDDSLSADAYLSVLYIPSFTKADRSRRTSEESADRQQESAVKDSLHRNGDEPLQSNLDSVRYNECVYYLQEHARSDLLSFAFRHGRYYEACQLFFPADSVPPPPLPSPYATQAAASSSPQRTDPLATDYGSVDDLLDRCVAYGVVPVLERALAIRVDSTDAAVREHTSLALTRICSYCEAHRNFNHLYRFQLLKKDYVAAGLCCIQLFLNSQHQDEAVRQLECARGHFDEGLAVRQQSGDLSKGGTKVARGKLPSDKLTDEELLKFTARIRIQLEVVRAFSENEGPLWKWSLFGNPNDADTFKRRSDIAEAIVEKNFDLAFQVIYDFQLPAVHIYAGVAASLAERKKSGILSDLLKKVKGTIPDDDFDQVLGAAINVLAKKKERPDKLIDQLSSNHRKVLACVICGRLKSAYQIASRSNSVSDVQYVSHQAGKSKNLAVLDLCQQWLAKNS</sequence>
<feature type="region of interest" description="Disordered" evidence="1">
    <location>
        <begin position="281"/>
        <end position="375"/>
    </location>
</feature>
<organism evidence="3 4">
    <name type="scientific">Marchantia polymorpha subsp. ruderalis</name>
    <dbReference type="NCBI Taxonomy" id="1480154"/>
    <lineage>
        <taxon>Eukaryota</taxon>
        <taxon>Viridiplantae</taxon>
        <taxon>Streptophyta</taxon>
        <taxon>Embryophyta</taxon>
        <taxon>Marchantiophyta</taxon>
        <taxon>Marchantiopsida</taxon>
        <taxon>Marchantiidae</taxon>
        <taxon>Marchantiales</taxon>
        <taxon>Marchantiaceae</taxon>
        <taxon>Marchantia</taxon>
    </lineage>
</organism>
<keyword evidence="4" id="KW-1185">Reference proteome</keyword>
<evidence type="ECO:0000313" key="4">
    <source>
        <dbReference type="Proteomes" id="UP000077202"/>
    </source>
</evidence>
<feature type="compositionally biased region" description="Basic and acidic residues" evidence="1">
    <location>
        <begin position="307"/>
        <end position="320"/>
    </location>
</feature>
<reference evidence="3" key="1">
    <citation type="submission" date="2016-03" db="EMBL/GenBank/DDBJ databases">
        <title>Mechanisms controlling the formation of the plant cell surface in tip-growing cells are functionally conserved among land plants.</title>
        <authorList>
            <person name="Honkanen S."/>
            <person name="Jones V.A."/>
            <person name="Morieri G."/>
            <person name="Champion C."/>
            <person name="Hetherington A.J."/>
            <person name="Kelly S."/>
            <person name="Saint-Marcoux D."/>
            <person name="Proust H."/>
            <person name="Prescott H."/>
            <person name="Dolan L."/>
        </authorList>
    </citation>
    <scope>NUCLEOTIDE SEQUENCE [LARGE SCALE GENOMIC DNA]</scope>
    <source>
        <tissue evidence="3">Whole gametophyte</tissue>
    </source>
</reference>
<dbReference type="EMBL" id="LVLJ01001842">
    <property type="protein sequence ID" value="OAE27700.1"/>
    <property type="molecule type" value="Genomic_DNA"/>
</dbReference>
<feature type="compositionally biased region" description="Basic and acidic residues" evidence="1">
    <location>
        <begin position="2436"/>
        <end position="2461"/>
    </location>
</feature>
<evidence type="ECO:0000259" key="2">
    <source>
        <dbReference type="Pfam" id="PF25569"/>
    </source>
</evidence>
<feature type="compositionally biased region" description="Polar residues" evidence="1">
    <location>
        <begin position="2520"/>
        <end position="2532"/>
    </location>
</feature>
<name>A0A176W3S7_MARPO</name>
<feature type="region of interest" description="Disordered" evidence="1">
    <location>
        <begin position="1616"/>
        <end position="1652"/>
    </location>
</feature>
<dbReference type="PANTHER" id="PTHR35478:SF1">
    <property type="entry name" value="ZINC FINGER FYVE DOMAIN-CONTAINING PROTEIN 26"/>
    <property type="match status" value="1"/>
</dbReference>
<comment type="caution">
    <text evidence="3">The sequence shown here is derived from an EMBL/GenBank/DDBJ whole genome shotgun (WGS) entry which is preliminary data.</text>
</comment>
<evidence type="ECO:0000256" key="1">
    <source>
        <dbReference type="SAM" id="MobiDB-lite"/>
    </source>
</evidence>
<feature type="compositionally biased region" description="Low complexity" evidence="1">
    <location>
        <begin position="281"/>
        <end position="290"/>
    </location>
</feature>
<dbReference type="Pfam" id="PF25569">
    <property type="entry name" value="TPR_ZFYVE26"/>
    <property type="match status" value="1"/>
</dbReference>
<feature type="domain" description="ZFYVE26-like TPR repeats" evidence="2">
    <location>
        <begin position="2741"/>
        <end position="2859"/>
    </location>
</feature>
<feature type="compositionally biased region" description="Basic and acidic residues" evidence="1">
    <location>
        <begin position="449"/>
        <end position="463"/>
    </location>
</feature>
<protein>
    <recommendedName>
        <fullName evidence="2">ZFYVE26-like TPR repeats domain-containing protein</fullName>
    </recommendedName>
</protein>
<feature type="compositionally biased region" description="Basic and acidic residues" evidence="1">
    <location>
        <begin position="1621"/>
        <end position="1644"/>
    </location>
</feature>
<proteinExistence type="predicted"/>
<feature type="region of interest" description="Disordered" evidence="1">
    <location>
        <begin position="2436"/>
        <end position="2464"/>
    </location>
</feature>
<feature type="compositionally biased region" description="Basic and acidic residues" evidence="1">
    <location>
        <begin position="330"/>
        <end position="341"/>
    </location>
</feature>
<feature type="region of interest" description="Disordered" evidence="1">
    <location>
        <begin position="517"/>
        <end position="574"/>
    </location>
</feature>